<proteinExistence type="predicted"/>
<protein>
    <recommendedName>
        <fullName evidence="3">BTB domain-containing protein</fullName>
    </recommendedName>
</protein>
<organism evidence="1 2">
    <name type="scientific">Fusarium equiseti</name>
    <name type="common">Fusarium scirpi</name>
    <dbReference type="NCBI Taxonomy" id="61235"/>
    <lineage>
        <taxon>Eukaryota</taxon>
        <taxon>Fungi</taxon>
        <taxon>Dikarya</taxon>
        <taxon>Ascomycota</taxon>
        <taxon>Pezizomycotina</taxon>
        <taxon>Sordariomycetes</taxon>
        <taxon>Hypocreomycetidae</taxon>
        <taxon>Hypocreales</taxon>
        <taxon>Nectriaceae</taxon>
        <taxon>Fusarium</taxon>
        <taxon>Fusarium incarnatum-equiseti species complex</taxon>
    </lineage>
</organism>
<gene>
    <name evidence="1" type="ORF">FEQUK3_LOCUS4755</name>
</gene>
<dbReference type="EMBL" id="CAJSTJ010000128">
    <property type="protein sequence ID" value="CAG7559034.1"/>
    <property type="molecule type" value="Genomic_DNA"/>
</dbReference>
<dbReference type="AlphaFoldDB" id="A0A8J2J3K5"/>
<accession>A0A8J2J3K5</accession>
<comment type="caution">
    <text evidence="1">The sequence shown here is derived from an EMBL/GenBank/DDBJ whole genome shotgun (WGS) entry which is preliminary data.</text>
</comment>
<sequence>MAISAVNEVHPDGDTLFILRHSDAPFATGEFEERWSNALPGYQTEASKRNEDPVVTRRHETVEEYSSLVQANSQSSHLRFRLSSALLIDTSSYFKKSLSEKWNTPDPESGYKWTLEGKDWDGEAFLLLMNILHNKVRAVPRDIGPEMFAKVAVLVDYYGCHEVFELWADVWISSSDIESVKPCYSRQLLFQLTISWVFRKRKIFRHVTDVAVRTSRGPIHTLGLPIPNAVVDAIERERIVSIRILIQGIKKYWEELNCHGVGFSDRPKAPA</sequence>
<evidence type="ECO:0000313" key="1">
    <source>
        <dbReference type="EMBL" id="CAG7559034.1"/>
    </source>
</evidence>
<name>A0A8J2J3K5_FUSEQ</name>
<evidence type="ECO:0008006" key="3">
    <source>
        <dbReference type="Google" id="ProtNLM"/>
    </source>
</evidence>
<evidence type="ECO:0000313" key="2">
    <source>
        <dbReference type="Proteomes" id="UP000693738"/>
    </source>
</evidence>
<dbReference type="Proteomes" id="UP000693738">
    <property type="component" value="Unassembled WGS sequence"/>
</dbReference>
<reference evidence="1" key="1">
    <citation type="submission" date="2021-05" db="EMBL/GenBank/DDBJ databases">
        <authorList>
            <person name="Khan N."/>
        </authorList>
    </citation>
    <scope>NUCLEOTIDE SEQUENCE</scope>
</reference>